<reference evidence="2" key="1">
    <citation type="submission" date="2021-02" db="EMBL/GenBank/DDBJ databases">
        <authorList>
            <person name="Nieuwenhuis M."/>
            <person name="Van De Peppel L.J.J."/>
        </authorList>
    </citation>
    <scope>NUCLEOTIDE SEQUENCE</scope>
    <source>
        <strain evidence="2">D49</strain>
    </source>
</reference>
<dbReference type="AlphaFoldDB" id="A0A9P7K758"/>
<comment type="caution">
    <text evidence="2">The sequence shown here is derived from an EMBL/GenBank/DDBJ whole genome shotgun (WGS) entry which is preliminary data.</text>
</comment>
<sequence length="235" mass="26068">MLGAFKIKPYDLEPVFATWTEGPIFDGNPKTDMPVEDWLDLIKAECEARKIPEEYWYKVAQHFMGPAAKARCADGNIDGAQTQTIKVSKSTGSWWTLKRKESQDGSSVAAATEGVPPRPTPSRSNSIFRSSKKASEEKVPRPPVPVRSESSFWGTKKVVYEEPVEAPAVHRPPTRSNTEMFWPKRASKEEADDEEKRPSLPPKSSSDVGTTVTRPKPPTPTRSHTIDAGGTFPPF</sequence>
<accession>A0A9P7K758</accession>
<dbReference type="EMBL" id="JABCKI010005829">
    <property type="protein sequence ID" value="KAG5637441.1"/>
    <property type="molecule type" value="Genomic_DNA"/>
</dbReference>
<evidence type="ECO:0000256" key="1">
    <source>
        <dbReference type="SAM" id="MobiDB-lite"/>
    </source>
</evidence>
<gene>
    <name evidence="2" type="ORF">H0H81_004550</name>
</gene>
<name>A0A9P7K758_9AGAR</name>
<feature type="region of interest" description="Disordered" evidence="1">
    <location>
        <begin position="96"/>
        <end position="150"/>
    </location>
</feature>
<dbReference type="OrthoDB" id="3250110at2759"/>
<evidence type="ECO:0000313" key="2">
    <source>
        <dbReference type="EMBL" id="KAG5637441.1"/>
    </source>
</evidence>
<feature type="compositionally biased region" description="Basic and acidic residues" evidence="1">
    <location>
        <begin position="186"/>
        <end position="198"/>
    </location>
</feature>
<proteinExistence type="predicted"/>
<dbReference type="Proteomes" id="UP000717328">
    <property type="component" value="Unassembled WGS sequence"/>
</dbReference>
<keyword evidence="3" id="KW-1185">Reference proteome</keyword>
<protein>
    <submittedName>
        <fullName evidence="2">Uncharacterized protein</fullName>
    </submittedName>
</protein>
<feature type="region of interest" description="Disordered" evidence="1">
    <location>
        <begin position="165"/>
        <end position="235"/>
    </location>
</feature>
<reference evidence="2" key="2">
    <citation type="submission" date="2021-10" db="EMBL/GenBank/DDBJ databases">
        <title>Phylogenomics reveals ancestral predisposition of the termite-cultivated fungus Termitomyces towards a domesticated lifestyle.</title>
        <authorList>
            <person name="Auxier B."/>
            <person name="Grum-Grzhimaylo A."/>
            <person name="Cardenas M.E."/>
            <person name="Lodge J.D."/>
            <person name="Laessoe T."/>
            <person name="Pedersen O."/>
            <person name="Smith M.E."/>
            <person name="Kuyper T.W."/>
            <person name="Franco-Molano E.A."/>
            <person name="Baroni T.J."/>
            <person name="Aanen D.K."/>
        </authorList>
    </citation>
    <scope>NUCLEOTIDE SEQUENCE</scope>
    <source>
        <strain evidence="2">D49</strain>
    </source>
</reference>
<evidence type="ECO:0000313" key="3">
    <source>
        <dbReference type="Proteomes" id="UP000717328"/>
    </source>
</evidence>
<organism evidence="2 3">
    <name type="scientific">Sphagnurus paluster</name>
    <dbReference type="NCBI Taxonomy" id="117069"/>
    <lineage>
        <taxon>Eukaryota</taxon>
        <taxon>Fungi</taxon>
        <taxon>Dikarya</taxon>
        <taxon>Basidiomycota</taxon>
        <taxon>Agaricomycotina</taxon>
        <taxon>Agaricomycetes</taxon>
        <taxon>Agaricomycetidae</taxon>
        <taxon>Agaricales</taxon>
        <taxon>Tricholomatineae</taxon>
        <taxon>Lyophyllaceae</taxon>
        <taxon>Sphagnurus</taxon>
    </lineage>
</organism>